<dbReference type="EMBL" id="CP122537">
    <property type="protein sequence ID" value="WGH77528.1"/>
    <property type="molecule type" value="Genomic_DNA"/>
</dbReference>
<name>A0ABY8L837_9RHOB</name>
<evidence type="ECO:0008006" key="3">
    <source>
        <dbReference type="Google" id="ProtNLM"/>
    </source>
</evidence>
<evidence type="ECO:0000313" key="1">
    <source>
        <dbReference type="EMBL" id="WGH77528.1"/>
    </source>
</evidence>
<proteinExistence type="predicted"/>
<dbReference type="Proteomes" id="UP001243420">
    <property type="component" value="Chromosome"/>
</dbReference>
<gene>
    <name evidence="1" type="ORF">P8627_10815</name>
</gene>
<dbReference type="InterPro" id="IPR054233">
    <property type="entry name" value="DUF6958"/>
</dbReference>
<protein>
    <recommendedName>
        <fullName evidence="3">DUF3253 domain-containing protein</fullName>
    </recommendedName>
</protein>
<organism evidence="1 2">
    <name type="scientific">Jannaschia ovalis</name>
    <dbReference type="NCBI Taxonomy" id="3038773"/>
    <lineage>
        <taxon>Bacteria</taxon>
        <taxon>Pseudomonadati</taxon>
        <taxon>Pseudomonadota</taxon>
        <taxon>Alphaproteobacteria</taxon>
        <taxon>Rhodobacterales</taxon>
        <taxon>Roseobacteraceae</taxon>
        <taxon>Jannaschia</taxon>
    </lineage>
</organism>
<reference evidence="1 2" key="1">
    <citation type="submission" date="2023-04" db="EMBL/GenBank/DDBJ databases">
        <title>Jannaschia ovalis sp. nov., a marine bacterium isolated from sea tidal flat.</title>
        <authorList>
            <person name="Kwon D.Y."/>
            <person name="Kim J.-J."/>
        </authorList>
    </citation>
    <scope>NUCLEOTIDE SEQUENCE [LARGE SCALE GENOMIC DNA]</scope>
    <source>
        <strain evidence="1 2">GRR-S6-38</strain>
    </source>
</reference>
<evidence type="ECO:0000313" key="2">
    <source>
        <dbReference type="Proteomes" id="UP001243420"/>
    </source>
</evidence>
<accession>A0ABY8L837</accession>
<dbReference type="Pfam" id="PF22278">
    <property type="entry name" value="DUF6958"/>
    <property type="match status" value="1"/>
</dbReference>
<sequence>MAVVSVAEKVTCRTPNGGAATNIPAWKFDACRAALLAELAANEAVRAADLITGATARLAARDRDRLGSPGWHLTTTRLELEVRGEIRRVPGAPVRLALP</sequence>
<keyword evidence="2" id="KW-1185">Reference proteome</keyword>